<gene>
    <name evidence="1" type="ORF">SAMN05421804_10614</name>
</gene>
<protein>
    <recommendedName>
        <fullName evidence="3">HDIG domain-containing protein</fullName>
    </recommendedName>
</protein>
<organism evidence="1 2">
    <name type="scientific">Proteiniclasticum ruminis</name>
    <dbReference type="NCBI Taxonomy" id="398199"/>
    <lineage>
        <taxon>Bacteria</taxon>
        <taxon>Bacillati</taxon>
        <taxon>Bacillota</taxon>
        <taxon>Clostridia</taxon>
        <taxon>Eubacteriales</taxon>
        <taxon>Clostridiaceae</taxon>
        <taxon>Proteiniclasticum</taxon>
    </lineage>
</organism>
<dbReference type="Gene3D" id="1.10.3210.10">
    <property type="entry name" value="Hypothetical protein af1432"/>
    <property type="match status" value="1"/>
</dbReference>
<evidence type="ECO:0000313" key="2">
    <source>
        <dbReference type="Proteomes" id="UP000183255"/>
    </source>
</evidence>
<evidence type="ECO:0000313" key="1">
    <source>
        <dbReference type="EMBL" id="SDI98984.1"/>
    </source>
</evidence>
<name>A0A1G8Q2J6_9CLOT</name>
<dbReference type="EMBL" id="FNDZ01000006">
    <property type="protein sequence ID" value="SDI98984.1"/>
    <property type="molecule type" value="Genomic_DNA"/>
</dbReference>
<dbReference type="Proteomes" id="UP000183255">
    <property type="component" value="Unassembled WGS sequence"/>
</dbReference>
<evidence type="ECO:0008006" key="3">
    <source>
        <dbReference type="Google" id="ProtNLM"/>
    </source>
</evidence>
<dbReference type="RefSeq" id="WP_051651652.1">
    <property type="nucleotide sequence ID" value="NZ_FNDZ01000006.1"/>
</dbReference>
<dbReference type="AlphaFoldDB" id="A0A1G8Q2J6"/>
<proteinExistence type="predicted"/>
<dbReference type="SUPFAM" id="SSF109604">
    <property type="entry name" value="HD-domain/PDEase-like"/>
    <property type="match status" value="1"/>
</dbReference>
<accession>A0A1G8Q2J6</accession>
<sequence length="174" mass="20312">MRKRVVQFFKNILYIFMESDEKFINSTLTESEQKLFRTLKKSEQIHSELVTKAFIKSLHGKTSKDLVKAVLLHDIGKVERPLHLIEKSVAVLLHKTGLSGVSYIQKRPFMMSYLHHAERGADLLLSESIFKKDSMEEQLIRTHHETTENLRKIYGKDSEFIRIHTLLKEADDCN</sequence>
<reference evidence="1 2" key="1">
    <citation type="submission" date="2016-10" db="EMBL/GenBank/DDBJ databases">
        <authorList>
            <person name="de Groot N.N."/>
        </authorList>
    </citation>
    <scope>NUCLEOTIDE SEQUENCE [LARGE SCALE GENOMIC DNA]</scope>
    <source>
        <strain evidence="1 2">CGMCC 1.5058</strain>
    </source>
</reference>